<dbReference type="Proteomes" id="UP001165524">
    <property type="component" value="Unassembled WGS sequence"/>
</dbReference>
<feature type="chain" id="PRO_5046191060" description="Nucleoside-specific outer membrane channel protein Tsx" evidence="1">
    <location>
        <begin position="34"/>
        <end position="267"/>
    </location>
</feature>
<keyword evidence="3" id="KW-1185">Reference proteome</keyword>
<organism evidence="2 3">
    <name type="scientific">Alcanivorax quisquiliarum</name>
    <dbReference type="NCBI Taxonomy" id="2933565"/>
    <lineage>
        <taxon>Bacteria</taxon>
        <taxon>Pseudomonadati</taxon>
        <taxon>Pseudomonadota</taxon>
        <taxon>Gammaproteobacteria</taxon>
        <taxon>Oceanospirillales</taxon>
        <taxon>Alcanivoracaceae</taxon>
        <taxon>Alcanivorax</taxon>
    </lineage>
</organism>
<dbReference type="EMBL" id="JALKII010000002">
    <property type="protein sequence ID" value="MCK0537019.1"/>
    <property type="molecule type" value="Genomic_DNA"/>
</dbReference>
<dbReference type="InterPro" id="IPR036777">
    <property type="entry name" value="Channel_Tsx-like_sf"/>
</dbReference>
<reference evidence="2" key="1">
    <citation type="submission" date="2022-04" db="EMBL/GenBank/DDBJ databases">
        <title>Alcanivorax sp. CY1518 draft genome sequence.</title>
        <authorList>
            <person name="Zhao G."/>
            <person name="An M."/>
        </authorList>
    </citation>
    <scope>NUCLEOTIDE SEQUENCE</scope>
    <source>
        <strain evidence="2">CY1518</strain>
    </source>
</reference>
<sequence>MKTTRNLRSFKGLCKVAGVSLLAWCATTGLAQAEGFSMTNIQLFSTNKAKADAFNGYGTADEDLTVFRAEHFSGWQYGDNYLAMDIFHGDDVGGGAAGSFGADTKHQSFFVYQPRVFLPGLKNIANGESFIRNAYFSYRREQGSYGDFYSDNAGISLDLAVPGTQFFEIDFLARKTNVDDGTKWLTRIVWLAPFNIGRVGAHFDGLVLVKSTDDFGTNILSQTDLLFDVMNKGQLQLGIRLEHASYDDPAGGDYSRTSPYLMAKLFF</sequence>
<dbReference type="SUPFAM" id="SSF111364">
    <property type="entry name" value="Tsx-like channel"/>
    <property type="match status" value="1"/>
</dbReference>
<dbReference type="RefSeq" id="WP_246949077.1">
    <property type="nucleotide sequence ID" value="NZ_JALKII010000002.1"/>
</dbReference>
<protein>
    <recommendedName>
        <fullName evidence="4">Nucleoside-specific outer membrane channel protein Tsx</fullName>
    </recommendedName>
</protein>
<evidence type="ECO:0000256" key="1">
    <source>
        <dbReference type="SAM" id="SignalP"/>
    </source>
</evidence>
<evidence type="ECO:0008006" key="4">
    <source>
        <dbReference type="Google" id="ProtNLM"/>
    </source>
</evidence>
<name>A0ABT0E5B8_9GAMM</name>
<keyword evidence="1" id="KW-0732">Signal</keyword>
<feature type="signal peptide" evidence="1">
    <location>
        <begin position="1"/>
        <end position="33"/>
    </location>
</feature>
<proteinExistence type="predicted"/>
<evidence type="ECO:0000313" key="3">
    <source>
        <dbReference type="Proteomes" id="UP001165524"/>
    </source>
</evidence>
<evidence type="ECO:0000313" key="2">
    <source>
        <dbReference type="EMBL" id="MCK0537019.1"/>
    </source>
</evidence>
<accession>A0ABT0E5B8</accession>
<gene>
    <name evidence="2" type="ORF">MU846_04785</name>
</gene>
<dbReference type="Gene3D" id="2.40.230.20">
    <property type="entry name" value="Nucleoside-specific channel-forming protein, Tsx-like"/>
    <property type="match status" value="1"/>
</dbReference>
<comment type="caution">
    <text evidence="2">The sequence shown here is derived from an EMBL/GenBank/DDBJ whole genome shotgun (WGS) entry which is preliminary data.</text>
</comment>